<evidence type="ECO:0000256" key="6">
    <source>
        <dbReference type="ARBA" id="ARBA00022695"/>
    </source>
</evidence>
<feature type="active site" evidence="15">
    <location>
        <position position="227"/>
    </location>
</feature>
<dbReference type="PANTHER" id="PTHR11076">
    <property type="entry name" value="DNA REPAIR POLYMERASE UMUC / TRANSFERASE FAMILY MEMBER"/>
    <property type="match status" value="1"/>
</dbReference>
<keyword evidence="8 15" id="KW-0479">Metal-binding</keyword>
<keyword evidence="7 15" id="KW-0235">DNA replication</keyword>
<feature type="binding site" evidence="15">
    <location>
        <position position="226"/>
    </location>
    <ligand>
        <name>Mg(2+)</name>
        <dbReference type="ChEBI" id="CHEBI:18420"/>
    </ligand>
</feature>
<dbReference type="GO" id="GO:0006261">
    <property type="term" value="P:DNA-templated DNA replication"/>
    <property type="evidence" value="ECO:0007669"/>
    <property type="project" value="UniProtKB-UniRule"/>
</dbReference>
<reference evidence="17 18" key="1">
    <citation type="submission" date="2017-09" db="EMBL/GenBank/DDBJ databases">
        <authorList>
            <person name="Ehlers B."/>
            <person name="Leendertz F.H."/>
        </authorList>
    </citation>
    <scope>NUCLEOTIDE SEQUENCE [LARGE SCALE GENOMIC DNA]</scope>
    <source>
        <strain evidence="17 18">DJ-1</strain>
    </source>
</reference>
<dbReference type="GO" id="GO:0003684">
    <property type="term" value="F:damaged DNA binding"/>
    <property type="evidence" value="ECO:0007669"/>
    <property type="project" value="InterPro"/>
</dbReference>
<dbReference type="GO" id="GO:0003887">
    <property type="term" value="F:DNA-directed DNA polymerase activity"/>
    <property type="evidence" value="ECO:0007669"/>
    <property type="project" value="UniProtKB-UniRule"/>
</dbReference>
<protein>
    <recommendedName>
        <fullName evidence="15">DNA polymerase IV</fullName>
        <shortName evidence="15">Pol IV</shortName>
        <ecNumber evidence="15">2.7.7.7</ecNumber>
    </recommendedName>
</protein>
<proteinExistence type="inferred from homology"/>
<dbReference type="GO" id="GO:0005829">
    <property type="term" value="C:cytosol"/>
    <property type="evidence" value="ECO:0007669"/>
    <property type="project" value="TreeGrafter"/>
</dbReference>
<dbReference type="GO" id="GO:0000287">
    <property type="term" value="F:magnesium ion binding"/>
    <property type="evidence" value="ECO:0007669"/>
    <property type="project" value="UniProtKB-UniRule"/>
</dbReference>
<dbReference type="InterPro" id="IPR017961">
    <property type="entry name" value="DNA_pol_Y-fam_little_finger"/>
</dbReference>
<evidence type="ECO:0000256" key="15">
    <source>
        <dbReference type="HAMAP-Rule" id="MF_01113"/>
    </source>
</evidence>
<dbReference type="InterPro" id="IPR036775">
    <property type="entry name" value="DNA_pol_Y-fam_lit_finger_sf"/>
</dbReference>
<dbReference type="SUPFAM" id="SSF100879">
    <property type="entry name" value="Lesion bypass DNA polymerase (Y-family), little finger domain"/>
    <property type="match status" value="1"/>
</dbReference>
<dbReference type="InterPro" id="IPR050116">
    <property type="entry name" value="DNA_polymerase-Y"/>
</dbReference>
<comment type="catalytic activity">
    <reaction evidence="14 15">
        <text>DNA(n) + a 2'-deoxyribonucleoside 5'-triphosphate = DNA(n+1) + diphosphate</text>
        <dbReference type="Rhea" id="RHEA:22508"/>
        <dbReference type="Rhea" id="RHEA-COMP:17339"/>
        <dbReference type="Rhea" id="RHEA-COMP:17340"/>
        <dbReference type="ChEBI" id="CHEBI:33019"/>
        <dbReference type="ChEBI" id="CHEBI:61560"/>
        <dbReference type="ChEBI" id="CHEBI:173112"/>
        <dbReference type="EC" id="2.7.7.7"/>
    </reaction>
</comment>
<comment type="caution">
    <text evidence="17">The sequence shown here is derived from an EMBL/GenBank/DDBJ whole genome shotgun (WGS) entry which is preliminary data.</text>
</comment>
<comment type="similarity">
    <text evidence="2 15">Belongs to the DNA polymerase type-Y family.</text>
</comment>
<feature type="binding site" evidence="15">
    <location>
        <position position="131"/>
    </location>
    <ligand>
        <name>Mg(2+)</name>
        <dbReference type="ChEBI" id="CHEBI:18420"/>
    </ligand>
</feature>
<dbReference type="InterPro" id="IPR043502">
    <property type="entry name" value="DNA/RNA_pol_sf"/>
</dbReference>
<keyword evidence="12 15" id="KW-0238">DNA-binding</keyword>
<dbReference type="InterPro" id="IPR043128">
    <property type="entry name" value="Rev_trsase/Diguanyl_cyclase"/>
</dbReference>
<evidence type="ECO:0000259" key="16">
    <source>
        <dbReference type="PROSITE" id="PS50173"/>
    </source>
</evidence>
<organism evidence="17 18">
    <name type="scientific">Pseudomonas plecoglossicida</name>
    <dbReference type="NCBI Taxonomy" id="70775"/>
    <lineage>
        <taxon>Bacteria</taxon>
        <taxon>Pseudomonadati</taxon>
        <taxon>Pseudomonadota</taxon>
        <taxon>Gammaproteobacteria</taxon>
        <taxon>Pseudomonadales</taxon>
        <taxon>Pseudomonadaceae</taxon>
        <taxon>Pseudomonas</taxon>
    </lineage>
</organism>
<dbReference type="PROSITE" id="PS50173">
    <property type="entry name" value="UMUC"/>
    <property type="match status" value="1"/>
</dbReference>
<dbReference type="InterPro" id="IPR024728">
    <property type="entry name" value="PolY_HhH_motif"/>
</dbReference>
<dbReference type="Pfam" id="PF00817">
    <property type="entry name" value="IMS"/>
    <property type="match status" value="1"/>
</dbReference>
<evidence type="ECO:0000256" key="1">
    <source>
        <dbReference type="ARBA" id="ARBA00004496"/>
    </source>
</evidence>
<dbReference type="CDD" id="cd03586">
    <property type="entry name" value="PolY_Pol_IV_kappa"/>
    <property type="match status" value="1"/>
</dbReference>
<accession>A0A2A3M3T4</accession>
<evidence type="ECO:0000256" key="13">
    <source>
        <dbReference type="ARBA" id="ARBA00023204"/>
    </source>
</evidence>
<keyword evidence="6 15" id="KW-0548">Nucleotidyltransferase</keyword>
<dbReference type="InterPro" id="IPR001126">
    <property type="entry name" value="UmuC"/>
</dbReference>
<dbReference type="SUPFAM" id="SSF56672">
    <property type="entry name" value="DNA/RNA polymerases"/>
    <property type="match status" value="1"/>
</dbReference>
<dbReference type="Pfam" id="PF11799">
    <property type="entry name" value="IMS_C"/>
    <property type="match status" value="1"/>
</dbReference>
<dbReference type="GO" id="GO:0042276">
    <property type="term" value="P:error-prone translesion synthesis"/>
    <property type="evidence" value="ECO:0007669"/>
    <property type="project" value="TreeGrafter"/>
</dbReference>
<dbReference type="InterPro" id="IPR022880">
    <property type="entry name" value="DNApol_IV"/>
</dbReference>
<dbReference type="PANTHER" id="PTHR11076:SF33">
    <property type="entry name" value="DNA POLYMERASE KAPPA"/>
    <property type="match status" value="1"/>
</dbReference>
<evidence type="ECO:0000256" key="8">
    <source>
        <dbReference type="ARBA" id="ARBA00022723"/>
    </source>
</evidence>
<keyword evidence="13 15" id="KW-0234">DNA repair</keyword>
<name>A0A2A3M3T4_PSEDL</name>
<dbReference type="EC" id="2.7.7.7" evidence="15"/>
<evidence type="ECO:0000256" key="3">
    <source>
        <dbReference type="ARBA" id="ARBA00022457"/>
    </source>
</evidence>
<keyword evidence="10 15" id="KW-0460">Magnesium</keyword>
<feature type="site" description="Substrate discrimination" evidence="15">
    <location>
        <position position="136"/>
    </location>
</feature>
<dbReference type="Gene3D" id="3.30.70.270">
    <property type="match status" value="1"/>
</dbReference>
<dbReference type="FunFam" id="3.40.1170.60:FF:000001">
    <property type="entry name" value="DNA polymerase IV"/>
    <property type="match status" value="1"/>
</dbReference>
<evidence type="ECO:0000313" key="17">
    <source>
        <dbReference type="EMBL" id="PBJ94780.1"/>
    </source>
</evidence>
<dbReference type="NCBIfam" id="NF002677">
    <property type="entry name" value="PRK02406.1"/>
    <property type="match status" value="1"/>
</dbReference>
<evidence type="ECO:0000256" key="2">
    <source>
        <dbReference type="ARBA" id="ARBA00010945"/>
    </source>
</evidence>
<dbReference type="Pfam" id="PF11798">
    <property type="entry name" value="IMS_HHH"/>
    <property type="match status" value="1"/>
</dbReference>
<keyword evidence="3 15" id="KW-0515">Mutator protein</keyword>
<evidence type="ECO:0000256" key="12">
    <source>
        <dbReference type="ARBA" id="ARBA00023125"/>
    </source>
</evidence>
<evidence type="ECO:0000256" key="7">
    <source>
        <dbReference type="ARBA" id="ARBA00022705"/>
    </source>
</evidence>
<keyword evidence="11 15" id="KW-0239">DNA-directed DNA polymerase</keyword>
<evidence type="ECO:0000313" key="18">
    <source>
        <dbReference type="Proteomes" id="UP000218102"/>
    </source>
</evidence>
<evidence type="ECO:0000256" key="14">
    <source>
        <dbReference type="ARBA" id="ARBA00049244"/>
    </source>
</evidence>
<keyword evidence="4 15" id="KW-0963">Cytoplasm</keyword>
<keyword evidence="5 15" id="KW-0808">Transferase</keyword>
<evidence type="ECO:0000256" key="10">
    <source>
        <dbReference type="ARBA" id="ARBA00022842"/>
    </source>
</evidence>
<evidence type="ECO:0000256" key="11">
    <source>
        <dbReference type="ARBA" id="ARBA00022932"/>
    </source>
</evidence>
<gene>
    <name evidence="15" type="primary">dinB</name>
    <name evidence="17" type="ORF">CMV24_15100</name>
</gene>
<dbReference type="GO" id="GO:0009432">
    <property type="term" value="P:SOS response"/>
    <property type="evidence" value="ECO:0007669"/>
    <property type="project" value="TreeGrafter"/>
</dbReference>
<dbReference type="Proteomes" id="UP000218102">
    <property type="component" value="Unassembled WGS sequence"/>
</dbReference>
<evidence type="ECO:0000256" key="9">
    <source>
        <dbReference type="ARBA" id="ARBA00022763"/>
    </source>
</evidence>
<comment type="cofactor">
    <cofactor evidence="15">
        <name>Mg(2+)</name>
        <dbReference type="ChEBI" id="CHEBI:18420"/>
    </cofactor>
    <text evidence="15">Binds 2 magnesium ions per subunit.</text>
</comment>
<dbReference type="EMBL" id="NTME01000013">
    <property type="protein sequence ID" value="PBJ94780.1"/>
    <property type="molecule type" value="Genomic_DNA"/>
</dbReference>
<dbReference type="Gene3D" id="3.30.1490.100">
    <property type="entry name" value="DNA polymerase, Y-family, little finger domain"/>
    <property type="match status" value="1"/>
</dbReference>
<feature type="domain" description="UmuC" evidence="16">
    <location>
        <begin position="127"/>
        <end position="308"/>
    </location>
</feature>
<sequence>MRFSVPWALRRKIAPLTRPTNGSCVERPACRGSRRLQAGLRPKALFPTHPGSCASLPVSAGQLRWLAICKQWRICLRSTPNSRRTFRVCTGLAMPMVRSCSECSCLTERSQPLGGALTQPQGQGRKFIHVDMDSYFVAVELLDAPWLRGRPVAVGGKAIDRGVISTSNYVARRFGVRSGMATATAQRLCPDLVLLPVRFERYEAVTRRLEDIFRRYTPGVEFFSLDEATLDVTGQMHCNGSATHMASRIRATIEQELQLTASAGVAPLKYLAKMASEVNKPNGQFVIAPDQVQAFLANVDIRKIPGVGPRTWGVLQALGCLKCTDVTDDMIPALLRHLGAHGFYVWERCRGLEGYEGKPGGVQSLGVEHTLPSDCDDFASCARELDGLLAALTIRLEALGPTPPIVRNLVKLKFSDFSIASAEAPALTLQPQVIQGLCRMLWDTKRQGRAVRLVGVAVRIRRSLPDPLQLELAF</sequence>
<dbReference type="GO" id="GO:0006281">
    <property type="term" value="P:DNA repair"/>
    <property type="evidence" value="ECO:0007669"/>
    <property type="project" value="UniProtKB-UniRule"/>
</dbReference>
<dbReference type="AlphaFoldDB" id="A0A2A3M3T4"/>
<comment type="subunit">
    <text evidence="15">Monomer.</text>
</comment>
<comment type="function">
    <text evidence="15">Poorly processive, error-prone DNA polymerase involved in untargeted mutagenesis. Copies undamaged DNA at stalled replication forks, which arise in vivo from mismatched or misaligned primer ends. These misaligned primers can be extended by PolIV. Exhibits no 3'-5' exonuclease (proofreading) activity. May be involved in translesional synthesis, in conjunction with the beta clamp from PolIII.</text>
</comment>
<evidence type="ECO:0000256" key="5">
    <source>
        <dbReference type="ARBA" id="ARBA00022679"/>
    </source>
</evidence>
<dbReference type="HAMAP" id="MF_01113">
    <property type="entry name" value="DNApol_IV"/>
    <property type="match status" value="1"/>
</dbReference>
<evidence type="ECO:0000256" key="4">
    <source>
        <dbReference type="ARBA" id="ARBA00022490"/>
    </source>
</evidence>
<dbReference type="Gene3D" id="3.40.1170.60">
    <property type="match status" value="1"/>
</dbReference>
<comment type="subcellular location">
    <subcellularLocation>
        <location evidence="1 15">Cytoplasm</location>
    </subcellularLocation>
</comment>
<keyword evidence="9 15" id="KW-0227">DNA damage</keyword>
<dbReference type="Gene3D" id="1.10.150.20">
    <property type="entry name" value="5' to 3' exonuclease, C-terminal subdomain"/>
    <property type="match status" value="1"/>
</dbReference>